<accession>A0A6C0U553</accession>
<dbReference type="Proteomes" id="UP000477680">
    <property type="component" value="Chromosome"/>
</dbReference>
<dbReference type="Pfam" id="PF01042">
    <property type="entry name" value="Ribonuc_L-PSP"/>
    <property type="match status" value="1"/>
</dbReference>
<evidence type="ECO:0000256" key="1">
    <source>
        <dbReference type="ARBA" id="ARBA00010552"/>
    </source>
</evidence>
<dbReference type="EMBL" id="CP048711">
    <property type="protein sequence ID" value="QIB66549.1"/>
    <property type="molecule type" value="Genomic_DNA"/>
</dbReference>
<dbReference type="PANTHER" id="PTHR11803:SF58">
    <property type="entry name" value="PROTEIN HMF1-RELATED"/>
    <property type="match status" value="1"/>
</dbReference>
<comment type="similarity">
    <text evidence="1">Belongs to the RutC family.</text>
</comment>
<protein>
    <submittedName>
        <fullName evidence="2">RidA family protein</fullName>
    </submittedName>
</protein>
<proteinExistence type="inferred from homology"/>
<dbReference type="KEGG" id="kim:G3T16_15240"/>
<organism evidence="2 3">
    <name type="scientific">Kineobactrum salinum</name>
    <dbReference type="NCBI Taxonomy" id="2708301"/>
    <lineage>
        <taxon>Bacteria</taxon>
        <taxon>Pseudomonadati</taxon>
        <taxon>Pseudomonadota</taxon>
        <taxon>Gammaproteobacteria</taxon>
        <taxon>Cellvibrionales</taxon>
        <taxon>Halieaceae</taxon>
        <taxon>Kineobactrum</taxon>
    </lineage>
</organism>
<dbReference type="AlphaFoldDB" id="A0A6C0U553"/>
<keyword evidence="3" id="KW-1185">Reference proteome</keyword>
<dbReference type="InterPro" id="IPR035959">
    <property type="entry name" value="RutC-like_sf"/>
</dbReference>
<dbReference type="InterPro" id="IPR006175">
    <property type="entry name" value="YjgF/YER057c/UK114"/>
</dbReference>
<dbReference type="Gene3D" id="3.30.1330.40">
    <property type="entry name" value="RutC-like"/>
    <property type="match status" value="1"/>
</dbReference>
<gene>
    <name evidence="2" type="ORF">G3T16_15240</name>
</gene>
<dbReference type="SUPFAM" id="SSF55298">
    <property type="entry name" value="YjgF-like"/>
    <property type="match status" value="1"/>
</dbReference>
<evidence type="ECO:0000313" key="2">
    <source>
        <dbReference type="EMBL" id="QIB66549.1"/>
    </source>
</evidence>
<evidence type="ECO:0000313" key="3">
    <source>
        <dbReference type="Proteomes" id="UP000477680"/>
    </source>
</evidence>
<dbReference type="RefSeq" id="WP_163495983.1">
    <property type="nucleotide sequence ID" value="NZ_CP048711.1"/>
</dbReference>
<name>A0A6C0U553_9GAMM</name>
<sequence length="152" mass="15985">MSIEHIQPSGLFQVQGMSHVVVATGRTAYIAGQGAYDEEFQLVGRGDLFTQALQAFSNPRVALQAVGATPQKVVSSTIYIVDLTPEKTETLVKAMGQALDGEPFPPNASTLVGVTQLAYPEMLIEISAIAALGNPTESEQTTKYVATQGSGG</sequence>
<reference evidence="2 3" key="1">
    <citation type="submission" date="2020-02" db="EMBL/GenBank/DDBJ databases">
        <title>Genome sequencing for Kineobactrum sp. M2.</title>
        <authorList>
            <person name="Park S.-J."/>
        </authorList>
    </citation>
    <scope>NUCLEOTIDE SEQUENCE [LARGE SCALE GENOMIC DNA]</scope>
    <source>
        <strain evidence="2 3">M2</strain>
    </source>
</reference>
<dbReference type="PANTHER" id="PTHR11803">
    <property type="entry name" value="2-IMINOBUTANOATE/2-IMINOPROPANOATE DEAMINASE RIDA"/>
    <property type="match status" value="1"/>
</dbReference>
<dbReference type="GO" id="GO:0005829">
    <property type="term" value="C:cytosol"/>
    <property type="evidence" value="ECO:0007669"/>
    <property type="project" value="TreeGrafter"/>
</dbReference>
<dbReference type="CDD" id="cd00448">
    <property type="entry name" value="YjgF_YER057c_UK114_family"/>
    <property type="match status" value="1"/>
</dbReference>
<dbReference type="GO" id="GO:0019239">
    <property type="term" value="F:deaminase activity"/>
    <property type="evidence" value="ECO:0007669"/>
    <property type="project" value="TreeGrafter"/>
</dbReference>